<evidence type="ECO:0000256" key="2">
    <source>
        <dbReference type="RuleBase" id="RU000383"/>
    </source>
</evidence>
<dbReference type="GO" id="GO:0006357">
    <property type="term" value="P:regulation of transcription by RNA polymerase II"/>
    <property type="evidence" value="ECO:0007669"/>
    <property type="project" value="InterPro"/>
</dbReference>
<dbReference type="EMBL" id="LLXJ01001187">
    <property type="protein sequence ID" value="PKC03438.1"/>
    <property type="molecule type" value="Genomic_DNA"/>
</dbReference>
<dbReference type="InterPro" id="IPR006671">
    <property type="entry name" value="Cyclin_N"/>
</dbReference>
<dbReference type="InterPro" id="IPR043198">
    <property type="entry name" value="Cyclin/Ssn8"/>
</dbReference>
<keyword evidence="1 2" id="KW-0195">Cyclin</keyword>
<dbReference type="InterPro" id="IPR036915">
    <property type="entry name" value="Cyclin-like_sf"/>
</dbReference>
<name>A0A2N0P9D2_9GLOM</name>
<comment type="similarity">
    <text evidence="2">Belongs to the cyclin family.</text>
</comment>
<dbReference type="InterPro" id="IPR031658">
    <property type="entry name" value="Cyclin_C_2"/>
</dbReference>
<dbReference type="CDD" id="cd20524">
    <property type="entry name" value="CYCLIN_CCNH_rpt1"/>
    <property type="match status" value="1"/>
</dbReference>
<dbReference type="VEuPathDB" id="FungiDB:RhiirA1_384828"/>
<organism evidence="5 6">
    <name type="scientific">Rhizophagus irregularis</name>
    <dbReference type="NCBI Taxonomy" id="588596"/>
    <lineage>
        <taxon>Eukaryota</taxon>
        <taxon>Fungi</taxon>
        <taxon>Fungi incertae sedis</taxon>
        <taxon>Mucoromycota</taxon>
        <taxon>Glomeromycotina</taxon>
        <taxon>Glomeromycetes</taxon>
        <taxon>Glomerales</taxon>
        <taxon>Glomeraceae</taxon>
        <taxon>Rhizophagus</taxon>
    </lineage>
</organism>
<evidence type="ECO:0000313" key="5">
    <source>
        <dbReference type="EMBL" id="PKC03438.1"/>
    </source>
</evidence>
<gene>
    <name evidence="5" type="ORF">RhiirA5_316464</name>
</gene>
<evidence type="ECO:0000313" key="6">
    <source>
        <dbReference type="Proteomes" id="UP000232722"/>
    </source>
</evidence>
<sequence length="355" mass="42078">MKELFTETSQYRNWFYSKEKLQEIREKNHVSAVERVKQRVLEEAELQKLVSAKSTPTRGEQPERVNSPRLNPSEIEYLKMEDELALCNYYQTQIPLVDSKFPEEIQKNKFTDKVKASAITYVKRFYLRNTMMDYHPRDIMITCLFLAAKTEFSFVPIEDFIKFLTTKATKEVFFDLELIVARSLRYEFTVHHPYLSAYGLFLDMQTALKDAKKIQAIYEKSKEYIHKSLFTDTMFLYQPSQIALATVRIAAKELNFDLNSYFRIKFNSEPKGKLDNLYKILDEIEKIIKEYEPTPLNKAKEIDARLHKCKNPEKNPNSAISRKRKLEREGLEDADHHKKKKIEDEYQKSLEEVFK</sequence>
<feature type="domain" description="Cyclin-like" evidence="4">
    <location>
        <begin position="99"/>
        <end position="182"/>
    </location>
</feature>
<proteinExistence type="inferred from homology"/>
<feature type="region of interest" description="Disordered" evidence="3">
    <location>
        <begin position="307"/>
        <end position="342"/>
    </location>
</feature>
<dbReference type="SMART" id="SM00385">
    <property type="entry name" value="CYCLIN"/>
    <property type="match status" value="1"/>
</dbReference>
<dbReference type="Proteomes" id="UP000232722">
    <property type="component" value="Unassembled WGS sequence"/>
</dbReference>
<reference evidence="5 6" key="2">
    <citation type="submission" date="2017-09" db="EMBL/GenBank/DDBJ databases">
        <title>Extensive intraspecific genome diversity in a model arbuscular mycorrhizal fungus.</title>
        <authorList>
            <person name="Chen E.C."/>
            <person name="Morin E."/>
            <person name="Beaudet D."/>
            <person name="Noel J."/>
            <person name="Ndikumana S."/>
            <person name="Charron P."/>
            <person name="St-Onge C."/>
            <person name="Giorgi J."/>
            <person name="Grigoriev I.V."/>
            <person name="Roux C."/>
            <person name="Martin F.M."/>
            <person name="Corradi N."/>
        </authorList>
    </citation>
    <scope>NUCLEOTIDE SEQUENCE [LARGE SCALE GENOMIC DNA]</scope>
    <source>
        <strain evidence="5 6">A5</strain>
    </source>
</reference>
<protein>
    <submittedName>
        <fullName evidence="5">Cyclin-like protein</fullName>
    </submittedName>
</protein>
<dbReference type="SUPFAM" id="SSF47954">
    <property type="entry name" value="Cyclin-like"/>
    <property type="match status" value="2"/>
</dbReference>
<dbReference type="Pfam" id="PF16899">
    <property type="entry name" value="Cyclin_C_2"/>
    <property type="match status" value="1"/>
</dbReference>
<dbReference type="AlphaFoldDB" id="A0A2N0P9D2"/>
<dbReference type="PANTHER" id="PTHR10026">
    <property type="entry name" value="CYCLIN"/>
    <property type="match status" value="1"/>
</dbReference>
<dbReference type="InterPro" id="IPR013763">
    <property type="entry name" value="Cyclin-like_dom"/>
</dbReference>
<dbReference type="Gene3D" id="1.10.472.10">
    <property type="entry name" value="Cyclin-like"/>
    <property type="match status" value="2"/>
</dbReference>
<comment type="caution">
    <text evidence="5">The sequence shown here is derived from an EMBL/GenBank/DDBJ whole genome shotgun (WGS) entry which is preliminary data.</text>
</comment>
<accession>A0A2N0P9D2</accession>
<feature type="compositionally biased region" description="Basic and acidic residues" evidence="3">
    <location>
        <begin position="326"/>
        <end position="342"/>
    </location>
</feature>
<dbReference type="VEuPathDB" id="FungiDB:RhiirFUN_009272"/>
<dbReference type="VEuPathDB" id="FungiDB:FUN_007503"/>
<evidence type="ECO:0000256" key="3">
    <source>
        <dbReference type="SAM" id="MobiDB-lite"/>
    </source>
</evidence>
<dbReference type="GO" id="GO:0016538">
    <property type="term" value="F:cyclin-dependent protein serine/threonine kinase regulator activity"/>
    <property type="evidence" value="ECO:0007669"/>
    <property type="project" value="InterPro"/>
</dbReference>
<dbReference type="Pfam" id="PF00134">
    <property type="entry name" value="Cyclin_N"/>
    <property type="match status" value="1"/>
</dbReference>
<dbReference type="CDD" id="cd20525">
    <property type="entry name" value="CYCLIN_CCNH_rpt2"/>
    <property type="match status" value="1"/>
</dbReference>
<reference evidence="5 6" key="1">
    <citation type="submission" date="2016-04" db="EMBL/GenBank/DDBJ databases">
        <title>Genome analyses suggest a sexual origin of heterokaryosis in a supposedly ancient asexual fungus.</title>
        <authorList>
            <person name="Ropars J."/>
            <person name="Sedzielewska K."/>
            <person name="Noel J."/>
            <person name="Charron P."/>
            <person name="Farinelli L."/>
            <person name="Marton T."/>
            <person name="Kruger M."/>
            <person name="Pelin A."/>
            <person name="Brachmann A."/>
            <person name="Corradi N."/>
        </authorList>
    </citation>
    <scope>NUCLEOTIDE SEQUENCE [LARGE SCALE GENOMIC DNA]</scope>
    <source>
        <strain evidence="5 6">A5</strain>
    </source>
</reference>
<evidence type="ECO:0000259" key="4">
    <source>
        <dbReference type="SMART" id="SM00385"/>
    </source>
</evidence>
<evidence type="ECO:0000256" key="1">
    <source>
        <dbReference type="ARBA" id="ARBA00023127"/>
    </source>
</evidence>